<evidence type="ECO:0000256" key="3">
    <source>
        <dbReference type="ARBA" id="ARBA00023125"/>
    </source>
</evidence>
<dbReference type="PRINTS" id="PR00032">
    <property type="entry name" value="HTHARAC"/>
</dbReference>
<dbReference type="InterPro" id="IPR011051">
    <property type="entry name" value="RmlC_Cupin_sf"/>
</dbReference>
<dbReference type="InterPro" id="IPR013096">
    <property type="entry name" value="Cupin_2"/>
</dbReference>
<comment type="caution">
    <text evidence="7">The sequence shown here is derived from an EMBL/GenBank/DDBJ whole genome shotgun (WGS) entry which is preliminary data.</text>
</comment>
<dbReference type="GO" id="GO:0043565">
    <property type="term" value="F:sequence-specific DNA binding"/>
    <property type="evidence" value="ECO:0007669"/>
    <property type="project" value="InterPro"/>
</dbReference>
<evidence type="ECO:0000256" key="1">
    <source>
        <dbReference type="ARBA" id="ARBA00022491"/>
    </source>
</evidence>
<dbReference type="PROSITE" id="PS01124">
    <property type="entry name" value="HTH_ARAC_FAMILY_2"/>
    <property type="match status" value="1"/>
</dbReference>
<proteinExistence type="predicted"/>
<organism evidence="7 8">
    <name type="scientific">Rouxiella silvae</name>
    <dbReference type="NCBI Taxonomy" id="1646373"/>
    <lineage>
        <taxon>Bacteria</taxon>
        <taxon>Pseudomonadati</taxon>
        <taxon>Pseudomonadota</taxon>
        <taxon>Gammaproteobacteria</taxon>
        <taxon>Enterobacterales</taxon>
        <taxon>Yersiniaceae</taxon>
        <taxon>Rouxiella</taxon>
    </lineage>
</organism>
<feature type="compositionally biased region" description="Polar residues" evidence="5">
    <location>
        <begin position="1"/>
        <end position="13"/>
    </location>
</feature>
<dbReference type="InterPro" id="IPR018062">
    <property type="entry name" value="HTH_AraC-typ_CS"/>
</dbReference>
<dbReference type="CDD" id="cd06124">
    <property type="entry name" value="cupin_NimR-like_N"/>
    <property type="match status" value="1"/>
</dbReference>
<evidence type="ECO:0000313" key="8">
    <source>
        <dbReference type="Proteomes" id="UP000705283"/>
    </source>
</evidence>
<keyword evidence="3" id="KW-0238">DNA-binding</keyword>
<dbReference type="SUPFAM" id="SSF46689">
    <property type="entry name" value="Homeodomain-like"/>
    <property type="match status" value="1"/>
</dbReference>
<evidence type="ECO:0000256" key="5">
    <source>
        <dbReference type="SAM" id="MobiDB-lite"/>
    </source>
</evidence>
<dbReference type="EMBL" id="JADMKS010000003">
    <property type="protein sequence ID" value="MBF6636639.1"/>
    <property type="molecule type" value="Genomic_DNA"/>
</dbReference>
<dbReference type="FunFam" id="1.10.10.60:FF:000132">
    <property type="entry name" value="AraC family transcriptional regulator"/>
    <property type="match status" value="1"/>
</dbReference>
<dbReference type="PROSITE" id="PS00041">
    <property type="entry name" value="HTH_ARAC_FAMILY_1"/>
    <property type="match status" value="1"/>
</dbReference>
<dbReference type="SUPFAM" id="SSF51182">
    <property type="entry name" value="RmlC-like cupins"/>
    <property type="match status" value="1"/>
</dbReference>
<evidence type="ECO:0000259" key="6">
    <source>
        <dbReference type="PROSITE" id="PS01124"/>
    </source>
</evidence>
<dbReference type="InterPro" id="IPR020449">
    <property type="entry name" value="Tscrpt_reg_AraC-type_HTH"/>
</dbReference>
<evidence type="ECO:0000256" key="4">
    <source>
        <dbReference type="ARBA" id="ARBA00023163"/>
    </source>
</evidence>
<dbReference type="PANTHER" id="PTHR11019:SF190">
    <property type="entry name" value="ARAC-FAMILY REGULATORY PROTEIN"/>
    <property type="match status" value="1"/>
</dbReference>
<name>A0AA40X1D3_9GAMM</name>
<dbReference type="InterPro" id="IPR009057">
    <property type="entry name" value="Homeodomain-like_sf"/>
</dbReference>
<dbReference type="Gene3D" id="2.60.120.10">
    <property type="entry name" value="Jelly Rolls"/>
    <property type="match status" value="1"/>
</dbReference>
<dbReference type="RefSeq" id="WP_194977821.1">
    <property type="nucleotide sequence ID" value="NZ_JADMKS010000003.1"/>
</dbReference>
<dbReference type="PANTHER" id="PTHR11019">
    <property type="entry name" value="HTH-TYPE TRANSCRIPTIONAL REGULATOR NIMR"/>
    <property type="match status" value="1"/>
</dbReference>
<reference evidence="7" key="2">
    <citation type="submission" date="2022-09" db="EMBL/GenBank/DDBJ databases">
        <title>Rouxiella aceris sp. nov., isolated from tree sap and emended description of the genus Rhouxiella.</title>
        <authorList>
            <person name="Kim I.S."/>
        </authorList>
    </citation>
    <scope>NUCLEOTIDE SEQUENCE</scope>
    <source>
        <strain evidence="7">SAP-2</strain>
    </source>
</reference>
<feature type="domain" description="HTH araC/xylS-type" evidence="6">
    <location>
        <begin position="178"/>
        <end position="275"/>
    </location>
</feature>
<accession>A0AA40X1D3</accession>
<evidence type="ECO:0000256" key="2">
    <source>
        <dbReference type="ARBA" id="ARBA00023015"/>
    </source>
</evidence>
<keyword evidence="1" id="KW-0678">Repressor</keyword>
<dbReference type="GO" id="GO:0003700">
    <property type="term" value="F:DNA-binding transcription factor activity"/>
    <property type="evidence" value="ECO:0007669"/>
    <property type="project" value="InterPro"/>
</dbReference>
<dbReference type="Pfam" id="PF12833">
    <property type="entry name" value="HTH_18"/>
    <property type="match status" value="1"/>
</dbReference>
<protein>
    <submittedName>
        <fullName evidence="7">Helix-turn-helix transcriptional regulator</fullName>
    </submittedName>
</protein>
<keyword evidence="4" id="KW-0804">Transcription</keyword>
<dbReference type="Pfam" id="PF07883">
    <property type="entry name" value="Cupin_2"/>
    <property type="match status" value="1"/>
</dbReference>
<keyword evidence="2" id="KW-0805">Transcription regulation</keyword>
<dbReference type="AlphaFoldDB" id="A0AA40X1D3"/>
<dbReference type="Gene3D" id="1.10.10.60">
    <property type="entry name" value="Homeodomain-like"/>
    <property type="match status" value="1"/>
</dbReference>
<gene>
    <name evidence="7" type="ORF">ITX54_08220</name>
</gene>
<dbReference type="InterPro" id="IPR014710">
    <property type="entry name" value="RmlC-like_jellyroll"/>
</dbReference>
<feature type="region of interest" description="Disordered" evidence="5">
    <location>
        <begin position="1"/>
        <end position="24"/>
    </location>
</feature>
<reference evidence="7" key="1">
    <citation type="submission" date="2020-11" db="EMBL/GenBank/DDBJ databases">
        <authorList>
            <person name="Lee S.D."/>
        </authorList>
    </citation>
    <scope>NUCLEOTIDE SEQUENCE</scope>
    <source>
        <strain evidence="7">SAP-2</strain>
    </source>
</reference>
<evidence type="ECO:0000313" key="7">
    <source>
        <dbReference type="EMBL" id="MBF6636639.1"/>
    </source>
</evidence>
<sequence length="276" mass="30693">MATKSNSNSNKIRPTSGRKRSEARSFPLSTLAPETLLFRGETVSANTEYASHSHRWSQIICVKSGVLAMQVAGQRYLAPPEFALWIPAGTVHSSYNRKTTRFYAIDIATHLDAGLPKTPCLLNLTPVFNAIAEDCFSRGLSVPITESDVRMSQVLLDQIAVCPCLSTYLPNSDDKLLAPILSALEKDPANNLSLAEWAKRVYTSERTLSRRCQDELGMAFSEWRQRLRFLHAISLLEQGKSVRDVALDVGYSSSSAFITMFVQISGTTPQRFRTEQ</sequence>
<dbReference type="InterPro" id="IPR018060">
    <property type="entry name" value="HTH_AraC"/>
</dbReference>
<dbReference type="Proteomes" id="UP000705283">
    <property type="component" value="Unassembled WGS sequence"/>
</dbReference>
<dbReference type="SMART" id="SM00342">
    <property type="entry name" value="HTH_ARAC"/>
    <property type="match status" value="1"/>
</dbReference>